<dbReference type="EMBL" id="CAJJDN010000337">
    <property type="protein sequence ID" value="CAD8130840.1"/>
    <property type="molecule type" value="Genomic_DNA"/>
</dbReference>
<accession>A0A8S1RTS3</accession>
<evidence type="ECO:0000313" key="1">
    <source>
        <dbReference type="EMBL" id="CAD8130840.1"/>
    </source>
</evidence>
<protein>
    <submittedName>
        <fullName evidence="1">Uncharacterized protein</fullName>
    </submittedName>
</protein>
<dbReference type="Proteomes" id="UP000692954">
    <property type="component" value="Unassembled WGS sequence"/>
</dbReference>
<sequence>MDSVLMDEYAWIKGQQFIVLDDQDNVIIQTFNVGDLSRNSVSNSMENESVAAILNLAIVQGNRDFLDLIASSGTINQNRFTLKELINRLIGDYELYKNNLFLINKVDTQWMNDWIIKVFLVNKNKKTFIFIQIEQKEVVFQPSFQAFSQFATYITPSLNSIMAISVLAESDAQINNYMLEKYFYPIRISSVIVYLQLTNMRDFNLHNQKKLLLRISSVEISQICEDLIIMVQDTSKAKGIEIKLEHEATENNIETDAERLKQLMLPLIKYCIKQTKDDNILISWKMFNSKAFQIIIHTPINIDEKDLRIIRLNLKKPSLQFISSILIRIYQKRVRDRISGTLWNSFQIYIAIIQYQK</sequence>
<gene>
    <name evidence="1" type="ORF">PSON_ATCC_30995.1.T3370004</name>
</gene>
<reference evidence="1" key="1">
    <citation type="submission" date="2021-01" db="EMBL/GenBank/DDBJ databases">
        <authorList>
            <consortium name="Genoscope - CEA"/>
            <person name="William W."/>
        </authorList>
    </citation>
    <scope>NUCLEOTIDE SEQUENCE</scope>
</reference>
<evidence type="ECO:0000313" key="2">
    <source>
        <dbReference type="Proteomes" id="UP000692954"/>
    </source>
</evidence>
<keyword evidence="2" id="KW-1185">Reference proteome</keyword>
<organism evidence="1 2">
    <name type="scientific">Paramecium sonneborni</name>
    <dbReference type="NCBI Taxonomy" id="65129"/>
    <lineage>
        <taxon>Eukaryota</taxon>
        <taxon>Sar</taxon>
        <taxon>Alveolata</taxon>
        <taxon>Ciliophora</taxon>
        <taxon>Intramacronucleata</taxon>
        <taxon>Oligohymenophorea</taxon>
        <taxon>Peniculida</taxon>
        <taxon>Parameciidae</taxon>
        <taxon>Paramecium</taxon>
    </lineage>
</organism>
<name>A0A8S1RTS3_9CILI</name>
<comment type="caution">
    <text evidence="1">The sequence shown here is derived from an EMBL/GenBank/DDBJ whole genome shotgun (WGS) entry which is preliminary data.</text>
</comment>
<proteinExistence type="predicted"/>
<dbReference type="AlphaFoldDB" id="A0A8S1RTS3"/>